<dbReference type="InterPro" id="IPR036683">
    <property type="entry name" value="CO_DH_flav_C_dom_sf"/>
</dbReference>
<keyword evidence="3" id="KW-1185">Reference proteome</keyword>
<proteinExistence type="predicted"/>
<dbReference type="Proteomes" id="UP001232493">
    <property type="component" value="Chromosome"/>
</dbReference>
<dbReference type="InterPro" id="IPR036318">
    <property type="entry name" value="FAD-bd_PCMH-like_sf"/>
</dbReference>
<name>A0ABY8PSM6_9BACT</name>
<dbReference type="Pfam" id="PF00941">
    <property type="entry name" value="FAD_binding_5"/>
    <property type="match status" value="1"/>
</dbReference>
<accession>A0ABY8PSM6</accession>
<dbReference type="EMBL" id="CP069362">
    <property type="protein sequence ID" value="WGS65513.1"/>
    <property type="molecule type" value="Genomic_DNA"/>
</dbReference>
<gene>
    <name evidence="2" type="ORF">JRV97_02875</name>
</gene>
<dbReference type="PROSITE" id="PS51387">
    <property type="entry name" value="FAD_PCMH"/>
    <property type="match status" value="1"/>
</dbReference>
<sequence length="260" mass="29266">MIEIKEYYRAKSVEEAYEKLMNVEGAEIIGSGAFMRLSSRKINLAIDLQEAGLNYVKIENNEIRIGGATTLGEIEKNEIIKESFNGELVKALQAIWSVQLRNIATIGGTVFPRLGFSDLITVLLALNTDIVLYNNGRMPLEVFLEEKIRKDIIVELIIKKENRKLSFQYMRNSFYDFSILNAAVSVDENKDFRIAIGARPGVASLAKKAMGYLKENDDIEEGAKIAAEEMTYGSNIKGSKEYREMIAPVLVRRGLEEVLK</sequence>
<protein>
    <submittedName>
        <fullName evidence="2">FAD binding domain-containing protein</fullName>
    </submittedName>
</protein>
<organism evidence="2 3">
    <name type="scientific">Marinitoga aeolica</name>
    <dbReference type="NCBI Taxonomy" id="2809031"/>
    <lineage>
        <taxon>Bacteria</taxon>
        <taxon>Thermotogati</taxon>
        <taxon>Thermotogota</taxon>
        <taxon>Thermotogae</taxon>
        <taxon>Petrotogales</taxon>
        <taxon>Petrotogaceae</taxon>
        <taxon>Marinitoga</taxon>
    </lineage>
</organism>
<dbReference type="Gene3D" id="3.30.465.10">
    <property type="match status" value="1"/>
</dbReference>
<evidence type="ECO:0000313" key="2">
    <source>
        <dbReference type="EMBL" id="WGS65513.1"/>
    </source>
</evidence>
<dbReference type="SUPFAM" id="SSF56176">
    <property type="entry name" value="FAD-binding/transporter-associated domain-like"/>
    <property type="match status" value="1"/>
</dbReference>
<dbReference type="Pfam" id="PF03450">
    <property type="entry name" value="CO_deh_flav_C"/>
    <property type="match status" value="1"/>
</dbReference>
<evidence type="ECO:0000313" key="3">
    <source>
        <dbReference type="Proteomes" id="UP001232493"/>
    </source>
</evidence>
<dbReference type="PANTHER" id="PTHR42659">
    <property type="entry name" value="XANTHINE DEHYDROGENASE SUBUNIT C-RELATED"/>
    <property type="match status" value="1"/>
</dbReference>
<dbReference type="SUPFAM" id="SSF55447">
    <property type="entry name" value="CO dehydrogenase flavoprotein C-terminal domain-like"/>
    <property type="match status" value="1"/>
</dbReference>
<dbReference type="SMART" id="SM01092">
    <property type="entry name" value="CO_deh_flav_C"/>
    <property type="match status" value="1"/>
</dbReference>
<dbReference type="InterPro" id="IPR002346">
    <property type="entry name" value="Mopterin_DH_FAD-bd"/>
</dbReference>
<feature type="domain" description="FAD-binding PCMH-type" evidence="1">
    <location>
        <begin position="1"/>
        <end position="163"/>
    </location>
</feature>
<reference evidence="2 3" key="1">
    <citation type="submission" date="2021-02" db="EMBL/GenBank/DDBJ databases">
        <title>Characterization of Marinitoga sp. nov. str. BP5-C20A.</title>
        <authorList>
            <person name="Erauso G."/>
            <person name="Postec A."/>
        </authorList>
    </citation>
    <scope>NUCLEOTIDE SEQUENCE [LARGE SCALE GENOMIC DNA]</scope>
    <source>
        <strain evidence="2 3">BP5-C20A</strain>
    </source>
</reference>
<dbReference type="InterPro" id="IPR016169">
    <property type="entry name" value="FAD-bd_PCMH_sub2"/>
</dbReference>
<dbReference type="InterPro" id="IPR005107">
    <property type="entry name" value="CO_DH_flav_C"/>
</dbReference>
<evidence type="ECO:0000259" key="1">
    <source>
        <dbReference type="PROSITE" id="PS51387"/>
    </source>
</evidence>
<dbReference type="Gene3D" id="3.30.390.50">
    <property type="entry name" value="CO dehydrogenase flavoprotein, C-terminal domain"/>
    <property type="match status" value="1"/>
</dbReference>
<dbReference type="RefSeq" id="WP_281000008.1">
    <property type="nucleotide sequence ID" value="NZ_CP069362.1"/>
</dbReference>
<dbReference type="PANTHER" id="PTHR42659:SF9">
    <property type="entry name" value="XANTHINE DEHYDROGENASE FAD-BINDING SUBUNIT XDHB-RELATED"/>
    <property type="match status" value="1"/>
</dbReference>
<dbReference type="InterPro" id="IPR051312">
    <property type="entry name" value="Diverse_Substr_Oxidored"/>
</dbReference>
<dbReference type="InterPro" id="IPR016166">
    <property type="entry name" value="FAD-bd_PCMH"/>
</dbReference>